<dbReference type="EC" id="3.2.1.17" evidence="3"/>
<evidence type="ECO:0000256" key="1">
    <source>
        <dbReference type="ARBA" id="ARBA00000632"/>
    </source>
</evidence>
<dbReference type="PANTHER" id="PTHR31698">
    <property type="entry name" value="LYSOZYME G FAMILY MEMBER"/>
    <property type="match status" value="1"/>
</dbReference>
<name>G3Q6N5_GASAC</name>
<reference evidence="8" key="1">
    <citation type="submission" date="2006-01" db="EMBL/GenBank/DDBJ databases">
        <authorList>
            <person name="Lindblad-Toh K."/>
            <person name="Mauceli E."/>
            <person name="Grabherr M."/>
            <person name="Chang J.L."/>
            <person name="Lander E.S."/>
        </authorList>
    </citation>
    <scope>NUCLEOTIDE SEQUENCE [LARGE SCALE GENOMIC DNA]</scope>
</reference>
<dbReference type="Gene3D" id="1.10.530.10">
    <property type="match status" value="1"/>
</dbReference>
<comment type="similarity">
    <text evidence="2">Belongs to the glycosyl hydrolase 23 family.</text>
</comment>
<accession>G3Q6N5</accession>
<dbReference type="Bgee" id="ENSGACG00000019327">
    <property type="expression patterns" value="Expressed in head kidney and 7 other cell types or tissues"/>
</dbReference>
<dbReference type="InterPro" id="IPR002152">
    <property type="entry name" value="Glyco_hydro_23"/>
</dbReference>
<evidence type="ECO:0000256" key="4">
    <source>
        <dbReference type="ARBA" id="ARBA00016485"/>
    </source>
</evidence>
<organism evidence="8">
    <name type="scientific">Gasterosteus aculeatus</name>
    <name type="common">Three-spined stickleback</name>
    <dbReference type="NCBI Taxonomy" id="69293"/>
    <lineage>
        <taxon>Eukaryota</taxon>
        <taxon>Metazoa</taxon>
        <taxon>Chordata</taxon>
        <taxon>Craniata</taxon>
        <taxon>Vertebrata</taxon>
        <taxon>Euteleostomi</taxon>
        <taxon>Actinopterygii</taxon>
        <taxon>Neopterygii</taxon>
        <taxon>Teleostei</taxon>
        <taxon>Neoteleostei</taxon>
        <taxon>Acanthomorphata</taxon>
        <taxon>Eupercaria</taxon>
        <taxon>Perciformes</taxon>
        <taxon>Cottioidei</taxon>
        <taxon>Gasterosteales</taxon>
        <taxon>Gasterosteidae</taxon>
        <taxon>Gasterosteus</taxon>
    </lineage>
</organism>
<keyword evidence="6" id="KW-0378">Hydrolase</keyword>
<protein>
    <recommendedName>
        <fullName evidence="4">Lysozyme g</fullName>
        <ecNumber evidence="3">3.2.1.17</ecNumber>
    </recommendedName>
    <alternativeName>
        <fullName evidence="7">1,4-beta-N-acetylmuramidase</fullName>
    </alternativeName>
</protein>
<proteinExistence type="inferred from homology"/>
<dbReference type="Ensembl" id="ENSGACT00000025595.1">
    <property type="protein sequence ID" value="ENSGACP00000025545.1"/>
    <property type="gene ID" value="ENSGACG00000019327.1"/>
</dbReference>
<keyword evidence="6" id="KW-0326">Glycosidase</keyword>
<dbReference type="SUPFAM" id="SSF53955">
    <property type="entry name" value="Lysozyme-like"/>
    <property type="match status" value="1"/>
</dbReference>
<comment type="catalytic activity">
    <reaction evidence="1">
        <text>Hydrolysis of (1-&gt;4)-beta-linkages between N-acetylmuramic acid and N-acetyl-D-glucosamine residues in a peptidoglycan and between N-acetyl-D-glucosamine residues in chitodextrins.</text>
        <dbReference type="EC" id="3.2.1.17"/>
    </reaction>
</comment>
<dbReference type="GO" id="GO:0009253">
    <property type="term" value="P:peptidoglycan catabolic process"/>
    <property type="evidence" value="ECO:0007669"/>
    <property type="project" value="InterPro"/>
</dbReference>
<dbReference type="InterPro" id="IPR023346">
    <property type="entry name" value="Lysozyme-like_dom_sf"/>
</dbReference>
<evidence type="ECO:0000256" key="5">
    <source>
        <dbReference type="ARBA" id="ARBA00022638"/>
    </source>
</evidence>
<keyword evidence="5" id="KW-0929">Antimicrobial</keyword>
<evidence type="ECO:0000313" key="8">
    <source>
        <dbReference type="Ensembl" id="ENSGACP00000025545.1"/>
    </source>
</evidence>
<evidence type="ECO:0000256" key="2">
    <source>
        <dbReference type="ARBA" id="ARBA00008902"/>
    </source>
</evidence>
<keyword evidence="5" id="KW-0081">Bacteriolytic enzyme</keyword>
<dbReference type="GO" id="GO:0050830">
    <property type="term" value="P:defense response to Gram-positive bacterium"/>
    <property type="evidence" value="ECO:0007669"/>
    <property type="project" value="TreeGrafter"/>
</dbReference>
<evidence type="ECO:0000256" key="7">
    <source>
        <dbReference type="ARBA" id="ARBA00031262"/>
    </source>
</evidence>
<dbReference type="GO" id="GO:0031640">
    <property type="term" value="P:killing of cells of another organism"/>
    <property type="evidence" value="ECO:0007669"/>
    <property type="project" value="UniProtKB-KW"/>
</dbReference>
<sequence>MCRTSLHHSFYIYWRACKRASALFSKGEKASHTLAQTDKNRMEKYRSKINTVGAKYGIDPALIAAIISRETRAGNCLQGGWGDGGNAWGLMQVVK</sequence>
<dbReference type="PRINTS" id="PR00749">
    <property type="entry name" value="LYSOZYMEG"/>
</dbReference>
<dbReference type="PANTHER" id="PTHR31698:SF8">
    <property type="entry name" value="LYSOZYME G-RELATED"/>
    <property type="match status" value="1"/>
</dbReference>
<dbReference type="GO" id="GO:0003796">
    <property type="term" value="F:lysozyme activity"/>
    <property type="evidence" value="ECO:0007669"/>
    <property type="project" value="UniProtKB-EC"/>
</dbReference>
<evidence type="ECO:0000256" key="6">
    <source>
        <dbReference type="ARBA" id="ARBA00023295"/>
    </source>
</evidence>
<evidence type="ECO:0000256" key="3">
    <source>
        <dbReference type="ARBA" id="ARBA00012732"/>
    </source>
</evidence>
<reference evidence="8" key="2">
    <citation type="submission" date="2024-04" db="UniProtKB">
        <authorList>
            <consortium name="Ensembl"/>
        </authorList>
    </citation>
    <scope>IDENTIFICATION</scope>
</reference>
<dbReference type="AlphaFoldDB" id="G3Q6N5"/>
<dbReference type="GO" id="GO:0005576">
    <property type="term" value="C:extracellular region"/>
    <property type="evidence" value="ECO:0007669"/>
    <property type="project" value="TreeGrafter"/>
</dbReference>